<dbReference type="EMBL" id="CP028940">
    <property type="protein sequence ID" value="QKM61113.1"/>
    <property type="molecule type" value="Genomic_DNA"/>
</dbReference>
<keyword evidence="1" id="KW-0732">Signal</keyword>
<dbReference type="KEGG" id="pard:DN92_08780"/>
<dbReference type="AlphaFoldDB" id="A0A6M9PYS3"/>
<feature type="chain" id="PRO_5026951253" description="Carboxypeptidase regulatory-like domain-containing protein" evidence="1">
    <location>
        <begin position="20"/>
        <end position="133"/>
    </location>
</feature>
<evidence type="ECO:0000256" key="1">
    <source>
        <dbReference type="SAM" id="SignalP"/>
    </source>
</evidence>
<name>A0A6M9PYS3_9BURK</name>
<feature type="signal peptide" evidence="1">
    <location>
        <begin position="1"/>
        <end position="19"/>
    </location>
</feature>
<gene>
    <name evidence="2" type="ORF">DN92_08780</name>
</gene>
<accession>A0A6M9PYS3</accession>
<protein>
    <recommendedName>
        <fullName evidence="4">Carboxypeptidase regulatory-like domain-containing protein</fullName>
    </recommendedName>
</protein>
<evidence type="ECO:0000313" key="3">
    <source>
        <dbReference type="Proteomes" id="UP000501090"/>
    </source>
</evidence>
<sequence length="133" mass="14940">MKRYIVGLYLALMPLLSMAQLPPLQVSNEIRFIEGGVGLSESNAIEMEAKHWPVLLEFSQTNANKSEWVSNIVLLLKDANGVQLLSRQVDGPLILLDLKPGKYSSEATFGNQKLVNSFYVKNGEHKKININWK</sequence>
<keyword evidence="3" id="KW-1185">Reference proteome</keyword>
<reference evidence="2 3" key="1">
    <citation type="submission" date="2018-04" db="EMBL/GenBank/DDBJ databases">
        <title>Polynucleobacter sp. UK-Long2-W17 genome.</title>
        <authorList>
            <person name="Hahn M.W."/>
        </authorList>
    </citation>
    <scope>NUCLEOTIDE SEQUENCE [LARGE SCALE GENOMIC DNA]</scope>
    <source>
        <strain evidence="2 3">UK-Long2-W17</strain>
    </source>
</reference>
<evidence type="ECO:0008006" key="4">
    <source>
        <dbReference type="Google" id="ProtNLM"/>
    </source>
</evidence>
<proteinExistence type="predicted"/>
<dbReference type="RefSeq" id="WP_173960881.1">
    <property type="nucleotide sequence ID" value="NZ_CBCSCC010000001.1"/>
</dbReference>
<evidence type="ECO:0000313" key="2">
    <source>
        <dbReference type="EMBL" id="QKM61113.1"/>
    </source>
</evidence>
<dbReference type="Proteomes" id="UP000501090">
    <property type="component" value="Chromosome"/>
</dbReference>
<organism evidence="2 3">
    <name type="scientific">Polynucleobacter arcticus</name>
    <dbReference type="NCBI Taxonomy" id="1743165"/>
    <lineage>
        <taxon>Bacteria</taxon>
        <taxon>Pseudomonadati</taxon>
        <taxon>Pseudomonadota</taxon>
        <taxon>Betaproteobacteria</taxon>
        <taxon>Burkholderiales</taxon>
        <taxon>Burkholderiaceae</taxon>
        <taxon>Polynucleobacter</taxon>
    </lineage>
</organism>